<comment type="caution">
    <text evidence="3">The sequence shown here is derived from an EMBL/GenBank/DDBJ whole genome shotgun (WGS) entry which is preliminary data.</text>
</comment>
<dbReference type="PANTHER" id="PTHR30203:SF32">
    <property type="entry name" value="CATION EFFLUX SYSTEM PROTEIN CUSC"/>
    <property type="match status" value="1"/>
</dbReference>
<keyword evidence="2" id="KW-0564">Palmitate</keyword>
<dbReference type="SUPFAM" id="SSF56954">
    <property type="entry name" value="Outer membrane efflux proteins (OEP)"/>
    <property type="match status" value="1"/>
</dbReference>
<accession>A0ABV9GY44</accession>
<name>A0ABV9GY44_9BURK</name>
<evidence type="ECO:0000313" key="4">
    <source>
        <dbReference type="Proteomes" id="UP001595967"/>
    </source>
</evidence>
<evidence type="ECO:0000256" key="1">
    <source>
        <dbReference type="ARBA" id="ARBA00007613"/>
    </source>
</evidence>
<keyword evidence="2" id="KW-0812">Transmembrane</keyword>
<dbReference type="Proteomes" id="UP001595967">
    <property type="component" value="Unassembled WGS sequence"/>
</dbReference>
<reference evidence="4" key="1">
    <citation type="journal article" date="2019" name="Int. J. Syst. Evol. Microbiol.">
        <title>The Global Catalogue of Microorganisms (GCM) 10K type strain sequencing project: providing services to taxonomists for standard genome sequencing and annotation.</title>
        <authorList>
            <consortium name="The Broad Institute Genomics Platform"/>
            <consortium name="The Broad Institute Genome Sequencing Center for Infectious Disease"/>
            <person name="Wu L."/>
            <person name="Ma J."/>
        </authorList>
    </citation>
    <scope>NUCLEOTIDE SEQUENCE [LARGE SCALE GENOMIC DNA]</scope>
    <source>
        <strain evidence="4">JCM 11650</strain>
    </source>
</reference>
<comment type="similarity">
    <text evidence="1 2">Belongs to the outer membrane factor (OMF) (TC 1.B.17) family.</text>
</comment>
<dbReference type="InterPro" id="IPR010131">
    <property type="entry name" value="MdtP/NodT-like"/>
</dbReference>
<dbReference type="RefSeq" id="WP_377725489.1">
    <property type="nucleotide sequence ID" value="NZ_JBHSEW010000006.1"/>
</dbReference>
<dbReference type="NCBIfam" id="TIGR01845">
    <property type="entry name" value="outer_NodT"/>
    <property type="match status" value="1"/>
</dbReference>
<dbReference type="Gene3D" id="2.20.200.10">
    <property type="entry name" value="Outer membrane efflux proteins (OEP)"/>
    <property type="match status" value="1"/>
</dbReference>
<sequence length="484" mass="52316">MTKHFVLSAVAAASTLLGGCSLIPAYERPATPVPAHYAQTAPTAQPAQESTAAQPAPAWQSYFTDTQLQALITLALANNRDLRVATLNLEKARAQFQIQRSALLPQLSAQGNATRGNSETTGELGNTFVAGLAIPSWELDFFGRIRSLKSAALAQYFATDEARQAYELALVASVAQGWLTLLADEELLDLSSRTLATRQESMRLTQLRFDSGVSSELDLRQAESLVEAARATTAQQQRQRAQDENALVLLLGQELPESARAALAHTRLASTPPMADVPAGLPSDLLTHRPDIRQAEQQLLAANANIGAARAAFFPSISLTGQYGSVSRELSDLFQSGSWGFNVGAGLNLPIFTAGRNMANLRAAKVDKDIAIAQYEKAIQVGFKEVSDALAGRNTLREQAQAQTAQANAERRRLELADLRYRNGVASYLDLLDAQRSLFALEQADVQTRLLQQINQIQLYKALGGGWNTPTTATHPTRNTPQQG</sequence>
<keyword evidence="2" id="KW-0449">Lipoprotein</keyword>
<evidence type="ECO:0000313" key="3">
    <source>
        <dbReference type="EMBL" id="MFC4622161.1"/>
    </source>
</evidence>
<evidence type="ECO:0000256" key="2">
    <source>
        <dbReference type="RuleBase" id="RU362097"/>
    </source>
</evidence>
<proteinExistence type="inferred from homology"/>
<organism evidence="3 4">
    <name type="scientific">Comamonas nitrativorans</name>
    <dbReference type="NCBI Taxonomy" id="108437"/>
    <lineage>
        <taxon>Bacteria</taxon>
        <taxon>Pseudomonadati</taxon>
        <taxon>Pseudomonadota</taxon>
        <taxon>Betaproteobacteria</taxon>
        <taxon>Burkholderiales</taxon>
        <taxon>Comamonadaceae</taxon>
        <taxon>Comamonas</taxon>
    </lineage>
</organism>
<protein>
    <submittedName>
        <fullName evidence="3">Efflux transporter outer membrane subunit</fullName>
    </submittedName>
</protein>
<dbReference type="Pfam" id="PF02321">
    <property type="entry name" value="OEP"/>
    <property type="match status" value="2"/>
</dbReference>
<keyword evidence="4" id="KW-1185">Reference proteome</keyword>
<dbReference type="PANTHER" id="PTHR30203">
    <property type="entry name" value="OUTER MEMBRANE CATION EFFLUX PROTEIN"/>
    <property type="match status" value="1"/>
</dbReference>
<dbReference type="PROSITE" id="PS51257">
    <property type="entry name" value="PROKAR_LIPOPROTEIN"/>
    <property type="match status" value="1"/>
</dbReference>
<gene>
    <name evidence="3" type="ORF">ACFO3A_08000</name>
</gene>
<comment type="subcellular location">
    <subcellularLocation>
        <location evidence="2">Cell membrane</location>
        <topology evidence="2">Lipid-anchor</topology>
    </subcellularLocation>
</comment>
<keyword evidence="2" id="KW-0472">Membrane</keyword>
<dbReference type="EMBL" id="JBHSEW010000006">
    <property type="protein sequence ID" value="MFC4622161.1"/>
    <property type="molecule type" value="Genomic_DNA"/>
</dbReference>
<dbReference type="Gene3D" id="1.20.1600.10">
    <property type="entry name" value="Outer membrane efflux proteins (OEP)"/>
    <property type="match status" value="1"/>
</dbReference>
<dbReference type="InterPro" id="IPR003423">
    <property type="entry name" value="OMP_efflux"/>
</dbReference>
<keyword evidence="2" id="KW-1134">Transmembrane beta strand</keyword>